<gene>
    <name evidence="2" type="ORF">H920_16728</name>
</gene>
<keyword evidence="3" id="KW-1185">Reference proteome</keyword>
<proteinExistence type="predicted"/>
<dbReference type="EMBL" id="KN124256">
    <property type="protein sequence ID" value="KFO21899.1"/>
    <property type="molecule type" value="Genomic_DNA"/>
</dbReference>
<evidence type="ECO:0000313" key="2">
    <source>
        <dbReference type="EMBL" id="KFO21899.1"/>
    </source>
</evidence>
<protein>
    <submittedName>
        <fullName evidence="2">Uncharacterized protein</fullName>
    </submittedName>
</protein>
<feature type="compositionally biased region" description="Basic and acidic residues" evidence="1">
    <location>
        <begin position="1"/>
        <end position="10"/>
    </location>
</feature>
<name>A0A091CRM4_FUKDA</name>
<organism evidence="2 3">
    <name type="scientific">Fukomys damarensis</name>
    <name type="common">Damaraland mole rat</name>
    <name type="synonym">Cryptomys damarensis</name>
    <dbReference type="NCBI Taxonomy" id="885580"/>
    <lineage>
        <taxon>Eukaryota</taxon>
        <taxon>Metazoa</taxon>
        <taxon>Chordata</taxon>
        <taxon>Craniata</taxon>
        <taxon>Vertebrata</taxon>
        <taxon>Euteleostomi</taxon>
        <taxon>Mammalia</taxon>
        <taxon>Eutheria</taxon>
        <taxon>Euarchontoglires</taxon>
        <taxon>Glires</taxon>
        <taxon>Rodentia</taxon>
        <taxon>Hystricomorpha</taxon>
        <taxon>Bathyergidae</taxon>
        <taxon>Fukomys</taxon>
    </lineage>
</organism>
<feature type="region of interest" description="Disordered" evidence="1">
    <location>
        <begin position="1"/>
        <end position="30"/>
    </location>
</feature>
<evidence type="ECO:0000313" key="3">
    <source>
        <dbReference type="Proteomes" id="UP000028990"/>
    </source>
</evidence>
<dbReference type="AlphaFoldDB" id="A0A091CRM4"/>
<dbReference type="Proteomes" id="UP000028990">
    <property type="component" value="Unassembled WGS sequence"/>
</dbReference>
<accession>A0A091CRM4</accession>
<sequence>MKMSSRDQHPAEVNCGVQHKPKPDSSCSSSSAGIRHYLVLSGGIRTAGRATLFRFMISILVKQKHPQ</sequence>
<reference evidence="2 3" key="1">
    <citation type="submission" date="2013-11" db="EMBL/GenBank/DDBJ databases">
        <title>The Damaraland mole rat (Fukomys damarensis) genome and evolution of African mole rats.</title>
        <authorList>
            <person name="Gladyshev V.N."/>
            <person name="Fang X."/>
        </authorList>
    </citation>
    <scope>NUCLEOTIDE SEQUENCE [LARGE SCALE GENOMIC DNA]</scope>
    <source>
        <tissue evidence="2">Liver</tissue>
    </source>
</reference>
<evidence type="ECO:0000256" key="1">
    <source>
        <dbReference type="SAM" id="MobiDB-lite"/>
    </source>
</evidence>